<feature type="domain" description="Acyltransferase 3" evidence="2">
    <location>
        <begin position="11"/>
        <end position="108"/>
    </location>
</feature>
<evidence type="ECO:0000313" key="4">
    <source>
        <dbReference type="Proteomes" id="UP000253772"/>
    </source>
</evidence>
<organism evidence="3 4">
    <name type="scientific">Cupriavidus metallidurans</name>
    <dbReference type="NCBI Taxonomy" id="119219"/>
    <lineage>
        <taxon>Bacteria</taxon>
        <taxon>Pseudomonadati</taxon>
        <taxon>Pseudomonadota</taxon>
        <taxon>Betaproteobacteria</taxon>
        <taxon>Burkholderiales</taxon>
        <taxon>Burkholderiaceae</taxon>
        <taxon>Cupriavidus</taxon>
    </lineage>
</organism>
<evidence type="ECO:0000259" key="2">
    <source>
        <dbReference type="Pfam" id="PF01757"/>
    </source>
</evidence>
<feature type="transmembrane region" description="Helical" evidence="1">
    <location>
        <begin position="92"/>
        <end position="110"/>
    </location>
</feature>
<keyword evidence="1" id="KW-1133">Transmembrane helix</keyword>
<feature type="transmembrane region" description="Helical" evidence="1">
    <location>
        <begin position="20"/>
        <end position="42"/>
    </location>
</feature>
<dbReference type="AlphaFoldDB" id="A0A482IUH9"/>
<name>A0A482IUH9_9BURK</name>
<dbReference type="GO" id="GO:0016747">
    <property type="term" value="F:acyltransferase activity, transferring groups other than amino-acyl groups"/>
    <property type="evidence" value="ECO:0007669"/>
    <property type="project" value="InterPro"/>
</dbReference>
<gene>
    <name evidence="3" type="ORF">DDF84_013450</name>
</gene>
<evidence type="ECO:0000256" key="1">
    <source>
        <dbReference type="SAM" id="Phobius"/>
    </source>
</evidence>
<dbReference type="Pfam" id="PF01757">
    <property type="entry name" value="Acyl_transf_3"/>
    <property type="match status" value="1"/>
</dbReference>
<accession>A0A482IUH9</accession>
<keyword evidence="1" id="KW-0472">Membrane</keyword>
<dbReference type="InterPro" id="IPR002656">
    <property type="entry name" value="Acyl_transf_3_dom"/>
</dbReference>
<keyword evidence="1" id="KW-0812">Transmembrane</keyword>
<feature type="transmembrane region" description="Helical" evidence="1">
    <location>
        <begin position="62"/>
        <end position="80"/>
    </location>
</feature>
<sequence length="133" mass="14797">MQRSNIRYLPQVDHWRAVAAIWIVLYHGLHVVGGLLTSHAPLDTYFVSSNPIMASIIEGHSAVALFMVLSGFIFTYGAFGRSVSYVPFLKNRFLRIYPLFLVTVFVAIASNPGKVSLDKFLFTVLPLADYSSA</sequence>
<protein>
    <submittedName>
        <fullName evidence="3">Acyltransferase</fullName>
    </submittedName>
</protein>
<dbReference type="EMBL" id="CP037900">
    <property type="protein sequence ID" value="QBP10684.1"/>
    <property type="molecule type" value="Genomic_DNA"/>
</dbReference>
<dbReference type="RefSeq" id="WP_111733644.1">
    <property type="nucleotide sequence ID" value="NZ_CP037900.1"/>
</dbReference>
<evidence type="ECO:0000313" key="3">
    <source>
        <dbReference type="EMBL" id="QBP10684.1"/>
    </source>
</evidence>
<reference evidence="3 4" key="1">
    <citation type="submission" date="2019-03" db="EMBL/GenBank/DDBJ databases">
        <title>Comparative insights into the high quality Complete genome sequence of highly metal resistant Cupriavidus metallidurans strain BS1 isolated from a gold-copper mine.</title>
        <authorList>
            <person name="Mazhar H.S."/>
            <person name="Rensing C."/>
        </authorList>
    </citation>
    <scope>NUCLEOTIDE SEQUENCE [LARGE SCALE GENOMIC DNA]</scope>
    <source>
        <strain evidence="3 4">BS1</strain>
    </source>
</reference>
<keyword evidence="3" id="KW-0012">Acyltransferase</keyword>
<keyword evidence="3" id="KW-0808">Transferase</keyword>
<dbReference type="Proteomes" id="UP000253772">
    <property type="component" value="Chromosome c1"/>
</dbReference>
<proteinExistence type="predicted"/>
<dbReference type="OrthoDB" id="9814807at2"/>